<evidence type="ECO:0000256" key="1">
    <source>
        <dbReference type="ARBA" id="ARBA00022857"/>
    </source>
</evidence>
<accession>A0A1E3B0J7</accession>
<keyword evidence="5" id="KW-1185">Reference proteome</keyword>
<comment type="caution">
    <text evidence="4">The sequence shown here is derived from an EMBL/GenBank/DDBJ whole genome shotgun (WGS) entry which is preliminary data.</text>
</comment>
<protein>
    <recommendedName>
        <fullName evidence="3">NmrA-like domain-containing protein</fullName>
    </recommendedName>
</protein>
<dbReference type="InterPro" id="IPR008030">
    <property type="entry name" value="NmrA-like"/>
</dbReference>
<dbReference type="InterPro" id="IPR036291">
    <property type="entry name" value="NAD(P)-bd_dom_sf"/>
</dbReference>
<dbReference type="Gene3D" id="3.90.25.10">
    <property type="entry name" value="UDP-galactose 4-epimerase, domain 1"/>
    <property type="match status" value="1"/>
</dbReference>
<dbReference type="SUPFAM" id="SSF51735">
    <property type="entry name" value="NAD(P)-binding Rossmann-fold domains"/>
    <property type="match status" value="1"/>
</dbReference>
<evidence type="ECO:0000313" key="5">
    <source>
        <dbReference type="Proteomes" id="UP000094569"/>
    </source>
</evidence>
<keyword evidence="1" id="KW-0521">NADP</keyword>
<gene>
    <name evidence="4" type="ORF">SI65_10070</name>
</gene>
<evidence type="ECO:0000259" key="3">
    <source>
        <dbReference type="Pfam" id="PF05368"/>
    </source>
</evidence>
<evidence type="ECO:0000256" key="2">
    <source>
        <dbReference type="ARBA" id="ARBA00023002"/>
    </source>
</evidence>
<evidence type="ECO:0000313" key="4">
    <source>
        <dbReference type="EMBL" id="ODM14448.1"/>
    </source>
</evidence>
<dbReference type="InterPro" id="IPR051609">
    <property type="entry name" value="NmrA/Isoflavone_reductase-like"/>
</dbReference>
<dbReference type="OrthoDB" id="9974981at2759"/>
<organism evidence="4 5">
    <name type="scientific">Aspergillus cristatus</name>
    <name type="common">Chinese Fuzhuan brick tea-fermentation fungus</name>
    <name type="synonym">Eurotium cristatum</name>
    <dbReference type="NCBI Taxonomy" id="573508"/>
    <lineage>
        <taxon>Eukaryota</taxon>
        <taxon>Fungi</taxon>
        <taxon>Dikarya</taxon>
        <taxon>Ascomycota</taxon>
        <taxon>Pezizomycotina</taxon>
        <taxon>Eurotiomycetes</taxon>
        <taxon>Eurotiomycetidae</taxon>
        <taxon>Eurotiales</taxon>
        <taxon>Aspergillaceae</taxon>
        <taxon>Aspergillus</taxon>
        <taxon>Aspergillus subgen. Aspergillus</taxon>
    </lineage>
</organism>
<sequence length="296" mass="31885">MSPKVAIAGASGNLGPAVLAALLDAGFEVTVLTRENKDNKFNERVRVAEVNYDSLDSLTSALTGQEVVVNTLGVGRIPKETHLRLIDASVAAKVQRFIPSEFGGNTTNPRAAQLPVYADKVAIQKHLQEASNSNDTFSYTLPITGPFLDWGLKTKFILNHAGPEVELYDGGDQKFSATTLAGIGQAVSGIIRNLEATRNQAVYVREADVSQKGLLELSGKQLATRTVSTAELEKEAYDELGKPNPNPAVFAFNFLRRAIFGEGFGGLLPAEELSNDLLEVRSLSDAEIRDIVVKNT</sequence>
<name>A0A1E3B0J7_ASPCR</name>
<dbReference type="EMBL" id="JXNT01000025">
    <property type="protein sequence ID" value="ODM14448.1"/>
    <property type="molecule type" value="Genomic_DNA"/>
</dbReference>
<dbReference type="Proteomes" id="UP000094569">
    <property type="component" value="Unassembled WGS sequence"/>
</dbReference>
<proteinExistence type="predicted"/>
<keyword evidence="2" id="KW-0560">Oxidoreductase</keyword>
<dbReference type="CDD" id="cd05259">
    <property type="entry name" value="PCBER_SDR_a"/>
    <property type="match status" value="1"/>
</dbReference>
<dbReference type="InterPro" id="IPR045312">
    <property type="entry name" value="PCBER-like"/>
</dbReference>
<dbReference type="VEuPathDB" id="FungiDB:SI65_10070"/>
<feature type="domain" description="NmrA-like" evidence="3">
    <location>
        <begin position="3"/>
        <end position="242"/>
    </location>
</feature>
<dbReference type="AlphaFoldDB" id="A0A1E3B0J7"/>
<dbReference type="Gene3D" id="3.40.50.720">
    <property type="entry name" value="NAD(P)-binding Rossmann-like Domain"/>
    <property type="match status" value="1"/>
</dbReference>
<dbReference type="GO" id="GO:0016491">
    <property type="term" value="F:oxidoreductase activity"/>
    <property type="evidence" value="ECO:0007669"/>
    <property type="project" value="UniProtKB-KW"/>
</dbReference>
<dbReference type="PANTHER" id="PTHR47706">
    <property type="entry name" value="NMRA-LIKE FAMILY PROTEIN"/>
    <property type="match status" value="1"/>
</dbReference>
<dbReference type="Pfam" id="PF05368">
    <property type="entry name" value="NmrA"/>
    <property type="match status" value="1"/>
</dbReference>
<reference evidence="4 5" key="1">
    <citation type="journal article" date="2016" name="BMC Genomics">
        <title>Comparative genomic and transcriptomic analyses of the Fuzhuan brick tea-fermentation fungus Aspergillus cristatus.</title>
        <authorList>
            <person name="Ge Y."/>
            <person name="Wang Y."/>
            <person name="Liu Y."/>
            <person name="Tan Y."/>
            <person name="Ren X."/>
            <person name="Zhang X."/>
            <person name="Hyde K.D."/>
            <person name="Liu Y."/>
            <person name="Liu Z."/>
        </authorList>
    </citation>
    <scope>NUCLEOTIDE SEQUENCE [LARGE SCALE GENOMIC DNA]</scope>
    <source>
        <strain evidence="4 5">GZAAS20.1005</strain>
    </source>
</reference>
<dbReference type="PANTHER" id="PTHR47706:SF1">
    <property type="entry name" value="CIPA-LIKE, PUTATIVE (AFU_ORTHOLOGUE AFUA_1G12460)-RELATED"/>
    <property type="match status" value="1"/>
</dbReference>
<dbReference type="STRING" id="573508.A0A1E3B0J7"/>